<dbReference type="HOGENOM" id="CLU_030708_0_2_0"/>
<gene>
    <name evidence="14" type="ordered locus">Dester_1300</name>
</gene>
<evidence type="ECO:0000313" key="15">
    <source>
        <dbReference type="Proteomes" id="UP000007102"/>
    </source>
</evidence>
<feature type="transmembrane region" description="Helical" evidence="13">
    <location>
        <begin position="7"/>
        <end position="27"/>
    </location>
</feature>
<feature type="binding site" evidence="12">
    <location>
        <position position="216"/>
    </location>
    <ligand>
        <name>K(+)</name>
        <dbReference type="ChEBI" id="CHEBI:29103"/>
    </ligand>
</feature>
<proteinExistence type="inferred from homology"/>
<evidence type="ECO:0000256" key="4">
    <source>
        <dbReference type="ARBA" id="ARBA00022475"/>
    </source>
</evidence>
<keyword evidence="15" id="KW-1185">Reference proteome</keyword>
<evidence type="ECO:0000256" key="11">
    <source>
        <dbReference type="ARBA" id="ARBA00023136"/>
    </source>
</evidence>
<evidence type="ECO:0000256" key="5">
    <source>
        <dbReference type="ARBA" id="ARBA00022519"/>
    </source>
</evidence>
<evidence type="ECO:0000256" key="1">
    <source>
        <dbReference type="ARBA" id="ARBA00004429"/>
    </source>
</evidence>
<dbReference type="STRING" id="868864.Dester_1300"/>
<evidence type="ECO:0000256" key="8">
    <source>
        <dbReference type="ARBA" id="ARBA00022958"/>
    </source>
</evidence>
<feature type="binding site" evidence="12">
    <location>
        <position position="107"/>
    </location>
    <ligand>
        <name>K(+)</name>
        <dbReference type="ChEBI" id="CHEBI:29103"/>
    </ligand>
</feature>
<feature type="transmembrane region" description="Helical" evidence="13">
    <location>
        <begin position="181"/>
        <end position="203"/>
    </location>
</feature>
<evidence type="ECO:0000256" key="7">
    <source>
        <dbReference type="ARBA" id="ARBA00022692"/>
    </source>
</evidence>
<keyword evidence="8 12" id="KW-0630">Potassium</keyword>
<feature type="transmembrane region" description="Helical" evidence="13">
    <location>
        <begin position="231"/>
        <end position="250"/>
    </location>
</feature>
<organism evidence="14 15">
    <name type="scientific">Desulfurobacterium thermolithotrophum (strain DSM 11699 / BSA)</name>
    <dbReference type="NCBI Taxonomy" id="868864"/>
    <lineage>
        <taxon>Bacteria</taxon>
        <taxon>Pseudomonadati</taxon>
        <taxon>Aquificota</taxon>
        <taxon>Aquificia</taxon>
        <taxon>Desulfurobacteriales</taxon>
        <taxon>Desulfurobacteriaceae</taxon>
        <taxon>Desulfurobacterium</taxon>
    </lineage>
</organism>
<evidence type="ECO:0000313" key="14">
    <source>
        <dbReference type="EMBL" id="ADY73935.1"/>
    </source>
</evidence>
<dbReference type="eggNOG" id="COG0168">
    <property type="taxonomic scope" value="Bacteria"/>
</dbReference>
<keyword evidence="10" id="KW-0406">Ion transport</keyword>
<feature type="transmembrane region" description="Helical" evidence="13">
    <location>
        <begin position="392"/>
        <end position="412"/>
    </location>
</feature>
<dbReference type="GO" id="GO:0005886">
    <property type="term" value="C:plasma membrane"/>
    <property type="evidence" value="ECO:0007669"/>
    <property type="project" value="UniProtKB-SubCell"/>
</dbReference>
<dbReference type="PANTHER" id="PTHR32024">
    <property type="entry name" value="TRK SYSTEM POTASSIUM UPTAKE PROTEIN TRKG-RELATED"/>
    <property type="match status" value="1"/>
</dbReference>
<evidence type="ECO:0000256" key="3">
    <source>
        <dbReference type="ARBA" id="ARBA00022448"/>
    </source>
</evidence>
<dbReference type="FunCoup" id="F0S157">
    <property type="interactions" value="133"/>
</dbReference>
<dbReference type="KEGG" id="dte:Dester_1300"/>
<dbReference type="AlphaFoldDB" id="F0S157"/>
<keyword evidence="11 13" id="KW-0472">Membrane</keyword>
<evidence type="ECO:0000256" key="2">
    <source>
        <dbReference type="ARBA" id="ARBA00009137"/>
    </source>
</evidence>
<keyword evidence="4" id="KW-1003">Cell membrane</keyword>
<dbReference type="OrthoDB" id="9810952at2"/>
<feature type="transmembrane region" description="Helical" evidence="13">
    <location>
        <begin position="129"/>
        <end position="149"/>
    </location>
</feature>
<dbReference type="InterPro" id="IPR003445">
    <property type="entry name" value="Cat_transpt"/>
</dbReference>
<keyword evidence="12" id="KW-0479">Metal-binding</keyword>
<feature type="transmembrane region" description="Helical" evidence="13">
    <location>
        <begin position="68"/>
        <end position="86"/>
    </location>
</feature>
<dbReference type="InParanoid" id="F0S157"/>
<comment type="similarity">
    <text evidence="2">Belongs to the TrkH potassium transport family.</text>
</comment>
<keyword evidence="7 13" id="KW-0812">Transmembrane</keyword>
<keyword evidence="5" id="KW-0997">Cell inner membrane</keyword>
<protein>
    <submittedName>
        <fullName evidence="14">Cation transporter</fullName>
    </submittedName>
</protein>
<dbReference type="GO" id="GO:0015379">
    <property type="term" value="F:potassium:chloride symporter activity"/>
    <property type="evidence" value="ECO:0007669"/>
    <property type="project" value="InterPro"/>
</dbReference>
<dbReference type="RefSeq" id="WP_013638885.1">
    <property type="nucleotide sequence ID" value="NC_015185.1"/>
</dbReference>
<feature type="binding site" evidence="12">
    <location>
        <position position="314"/>
    </location>
    <ligand>
        <name>K(+)</name>
        <dbReference type="ChEBI" id="CHEBI:29103"/>
    </ligand>
</feature>
<feature type="binding site" evidence="12">
    <location>
        <position position="108"/>
    </location>
    <ligand>
        <name>K(+)</name>
        <dbReference type="ChEBI" id="CHEBI:29103"/>
    </ligand>
</feature>
<evidence type="ECO:0000256" key="13">
    <source>
        <dbReference type="SAM" id="Phobius"/>
    </source>
</evidence>
<feature type="transmembrane region" description="Helical" evidence="13">
    <location>
        <begin position="460"/>
        <end position="478"/>
    </location>
</feature>
<dbReference type="Pfam" id="PF02386">
    <property type="entry name" value="TrkH"/>
    <property type="match status" value="1"/>
</dbReference>
<dbReference type="Proteomes" id="UP000007102">
    <property type="component" value="Chromosome"/>
</dbReference>
<feature type="transmembrane region" description="Helical" evidence="13">
    <location>
        <begin position="39"/>
        <end position="56"/>
    </location>
</feature>
<accession>F0S157</accession>
<feature type="binding site" evidence="12">
    <location>
        <position position="431"/>
    </location>
    <ligand>
        <name>K(+)</name>
        <dbReference type="ChEBI" id="CHEBI:29103"/>
    </ligand>
</feature>
<dbReference type="PIRSF" id="PIRSF006247">
    <property type="entry name" value="TrkH"/>
    <property type="match status" value="1"/>
</dbReference>
<reference evidence="14 15" key="1">
    <citation type="journal article" date="2011" name="Stand. Genomic Sci.">
        <title>Complete genome sequence of the thermophilic sulfur-reducer Desulfurobacterium thermolithotrophum type strain (BSA(T)) from a deep-sea hydrothermal vent.</title>
        <authorList>
            <person name="Goker M."/>
            <person name="Daligault H."/>
            <person name="Mwirichia R."/>
            <person name="Lapidus A."/>
            <person name="Lucas S."/>
            <person name="Deshpande S."/>
            <person name="Pagani I."/>
            <person name="Tapia R."/>
            <person name="Cheng J.F."/>
            <person name="Goodwin L."/>
            <person name="Pitluck S."/>
            <person name="Liolios K."/>
            <person name="Ivanova N."/>
            <person name="Mavromatis K."/>
            <person name="Mikhailova N."/>
            <person name="Pati A."/>
            <person name="Chen A."/>
            <person name="Palaniappan K."/>
            <person name="Han C."/>
            <person name="Land M."/>
            <person name="Hauser L."/>
            <person name="Pan C."/>
            <person name="Brambilla E.M."/>
            <person name="Rohde M."/>
            <person name="Spring S."/>
            <person name="Sikorski J."/>
            <person name="Wirth R."/>
            <person name="Detter J.C."/>
            <person name="Woyke T."/>
            <person name="Bristow J."/>
            <person name="Eisen J.A."/>
            <person name="Markowitz V."/>
            <person name="Hugenholtz P."/>
            <person name="Kyrpides N.C."/>
            <person name="Klenk H.P."/>
        </authorList>
    </citation>
    <scope>NUCLEOTIDE SEQUENCE [LARGE SCALE GENOMIC DNA]</scope>
    <source>
        <strain evidence="15">DSM 11699 / BSA</strain>
    </source>
</reference>
<feature type="transmembrane region" description="Helical" evidence="13">
    <location>
        <begin position="271"/>
        <end position="288"/>
    </location>
</feature>
<dbReference type="GO" id="GO:0046872">
    <property type="term" value="F:metal ion binding"/>
    <property type="evidence" value="ECO:0007669"/>
    <property type="project" value="UniProtKB-KW"/>
</dbReference>
<keyword evidence="6" id="KW-0633">Potassium transport</keyword>
<evidence type="ECO:0000256" key="6">
    <source>
        <dbReference type="ARBA" id="ARBA00022538"/>
    </source>
</evidence>
<keyword evidence="3" id="KW-0813">Transport</keyword>
<dbReference type="EMBL" id="CP002543">
    <property type="protein sequence ID" value="ADY73935.1"/>
    <property type="molecule type" value="Genomic_DNA"/>
</dbReference>
<evidence type="ECO:0000256" key="10">
    <source>
        <dbReference type="ARBA" id="ARBA00023065"/>
    </source>
</evidence>
<feature type="binding site" evidence="12">
    <location>
        <position position="313"/>
    </location>
    <ligand>
        <name>K(+)</name>
        <dbReference type="ChEBI" id="CHEBI:29103"/>
    </ligand>
</feature>
<name>F0S157_DESTD</name>
<feature type="transmembrane region" description="Helical" evidence="13">
    <location>
        <begin position="328"/>
        <end position="349"/>
    </location>
</feature>
<dbReference type="PANTHER" id="PTHR32024:SF2">
    <property type="entry name" value="TRK SYSTEM POTASSIUM UPTAKE PROTEIN TRKG-RELATED"/>
    <property type="match status" value="1"/>
</dbReference>
<reference evidence="15" key="2">
    <citation type="submission" date="2011-02" db="EMBL/GenBank/DDBJ databases">
        <title>The complete genome of Desulfurobacterium thermolithotrophum DSM 11699.</title>
        <authorList>
            <consortium name="US DOE Joint Genome Institute (JGI-PGF)"/>
            <person name="Lucas S."/>
            <person name="Copeland A."/>
            <person name="Lapidus A."/>
            <person name="Bruce D."/>
            <person name="Goodwin L."/>
            <person name="Pitluck S."/>
            <person name="Kyrpides N."/>
            <person name="Mavromatis K."/>
            <person name="Pagani I."/>
            <person name="Ivanova N."/>
            <person name="Mikhailova N."/>
            <person name="Daligault H."/>
            <person name="Detter J.C."/>
            <person name="Tapia R."/>
            <person name="Han C."/>
            <person name="Land M."/>
            <person name="Hauser L."/>
            <person name="Markowitz V."/>
            <person name="Cheng J.-F."/>
            <person name="Hugenholtz P."/>
            <person name="Woyke T."/>
            <person name="Wu D."/>
            <person name="Spring S."/>
            <person name="Brambilla E."/>
            <person name="Klenk H.-P."/>
            <person name="Eisen J.A."/>
        </authorList>
    </citation>
    <scope>NUCLEOTIDE SEQUENCE [LARGE SCALE GENOMIC DNA]</scope>
    <source>
        <strain evidence="15">DSM 11699 / BSA</strain>
    </source>
</reference>
<keyword evidence="9 13" id="KW-1133">Transmembrane helix</keyword>
<comment type="subcellular location">
    <subcellularLocation>
        <location evidence="1">Cell inner membrane</location>
        <topology evidence="1">Multi-pass membrane protein</topology>
    </subcellularLocation>
</comment>
<sequence>MRITVVFRYVTSLLFKLSLFFLIPAFYSLFTGDGLFFDYLYPILLCLSVFLVGIQFKKEELNIKESILSVVLIWFLFPALSALLYMETGAIPNFFDAYFESVSGFTTTGASILTDIESLPKSVLLWRSLTHWIGGIGFVVFSLSILPAFGTGGAQLMRFEASKAVEEKVLPKVKKVARAILIVYLSLTILEIVLLKLCGLSFYEAVNHTFATVATGGFSTKNGSVGEFNSFSVEMVITIFMILGSINLSLYYRAFKRKSLKSFFSYYEVKTYLIIIFLSTLFVTFMLFEDGVYSDVVTAFRYGFFQVVTAASTTGFASTDYSTWPSSVLALLMILALIGATAGSTAGGLKQFRFIVMIKTMYRELYKTAHPTLVYRVALGNRLLDVSVLNTIWAFISLYFITTIIFGFIISLSGYDLITSFSASIACITSLGPGLGKVGPAGNFSFFSDFDKFLLSLEMILGRLEIFSILTLLLPSFWKD</sequence>
<evidence type="ECO:0000256" key="12">
    <source>
        <dbReference type="PIRSR" id="PIRSR006247-1"/>
    </source>
</evidence>
<evidence type="ECO:0000256" key="9">
    <source>
        <dbReference type="ARBA" id="ARBA00022989"/>
    </source>
</evidence>
<dbReference type="InterPro" id="IPR004772">
    <property type="entry name" value="TrkH"/>
</dbReference>